<feature type="domain" description="DUF4372" evidence="1">
    <location>
        <begin position="2"/>
        <end position="40"/>
    </location>
</feature>
<protein>
    <recommendedName>
        <fullName evidence="1">DUF4372 domain-containing protein</fullName>
    </recommendedName>
</protein>
<accession>A0A1T4P6E4</accession>
<dbReference type="RefSeq" id="WP_078776691.1">
    <property type="nucleotide sequence ID" value="NZ_FUWU01000031.1"/>
</dbReference>
<dbReference type="AlphaFoldDB" id="A0A1T4P6E4"/>
<evidence type="ECO:0000313" key="3">
    <source>
        <dbReference type="Proteomes" id="UP000190449"/>
    </source>
</evidence>
<gene>
    <name evidence="2" type="ORF">SAMN02745108_01824</name>
</gene>
<dbReference type="Pfam" id="PF14294">
    <property type="entry name" value="DUF4372"/>
    <property type="match status" value="1"/>
</dbReference>
<organism evidence="2 3">
    <name type="scientific">Fibrobacter intestinalis</name>
    <dbReference type="NCBI Taxonomy" id="28122"/>
    <lineage>
        <taxon>Bacteria</taxon>
        <taxon>Pseudomonadati</taxon>
        <taxon>Fibrobacterota</taxon>
        <taxon>Fibrobacteria</taxon>
        <taxon>Fibrobacterales</taxon>
        <taxon>Fibrobacteraceae</taxon>
        <taxon>Fibrobacter</taxon>
    </lineage>
</organism>
<sequence>MSGYQHLLVLLFAVMKDFRSLRDILMSVNTDARYLAHAGVHPSLS</sequence>
<name>A0A1T4P6E4_9BACT</name>
<proteinExistence type="predicted"/>
<evidence type="ECO:0000313" key="2">
    <source>
        <dbReference type="EMBL" id="SJZ87074.1"/>
    </source>
</evidence>
<dbReference type="EMBL" id="FUWU01000031">
    <property type="protein sequence ID" value="SJZ87074.1"/>
    <property type="molecule type" value="Genomic_DNA"/>
</dbReference>
<dbReference type="InterPro" id="IPR025399">
    <property type="entry name" value="DUF4372"/>
</dbReference>
<reference evidence="2 3" key="1">
    <citation type="submission" date="2017-02" db="EMBL/GenBank/DDBJ databases">
        <authorList>
            <person name="Peterson S.W."/>
        </authorList>
    </citation>
    <scope>NUCLEOTIDE SEQUENCE [LARGE SCALE GENOMIC DNA]</scope>
    <source>
        <strain evidence="2 3">ATCC 43854</strain>
    </source>
</reference>
<dbReference type="Proteomes" id="UP000190449">
    <property type="component" value="Unassembled WGS sequence"/>
</dbReference>
<evidence type="ECO:0000259" key="1">
    <source>
        <dbReference type="Pfam" id="PF14294"/>
    </source>
</evidence>